<accession>A0A011P6N7</accession>
<comment type="caution">
    <text evidence="2">The sequence shown here is derived from an EMBL/GenBank/DDBJ whole genome shotgun (WGS) entry which is preliminary data.</text>
</comment>
<evidence type="ECO:0000313" key="3">
    <source>
        <dbReference type="Proteomes" id="UP000054123"/>
    </source>
</evidence>
<dbReference type="EMBL" id="JANJ01000005">
    <property type="protein sequence ID" value="EXI62124.1"/>
    <property type="molecule type" value="Genomic_DNA"/>
</dbReference>
<organism evidence="2 3">
    <name type="scientific">Mannheimia granulomatis</name>
    <dbReference type="NCBI Taxonomy" id="85402"/>
    <lineage>
        <taxon>Bacteria</taxon>
        <taxon>Pseudomonadati</taxon>
        <taxon>Pseudomonadota</taxon>
        <taxon>Gammaproteobacteria</taxon>
        <taxon>Pasteurellales</taxon>
        <taxon>Pasteurellaceae</taxon>
        <taxon>Mannheimia</taxon>
    </lineage>
</organism>
<keyword evidence="1" id="KW-0472">Membrane</keyword>
<keyword evidence="1" id="KW-1133">Transmembrane helix</keyword>
<name>A0A011P6N7_9PAST</name>
<keyword evidence="1" id="KW-0812">Transmembrane</keyword>
<keyword evidence="3" id="KW-1185">Reference proteome</keyword>
<reference evidence="2 3" key="1">
    <citation type="journal article" date="2014" name="Genome Announc.">
        <title>Genome Sequence of a Presumptive Mannheimia haemolytica Strain with an A1/A6-Cross-Reactive Serotype from a White-Tailed Deer (Odocoileus virginianus).</title>
        <authorList>
            <person name="Lawrence P.K."/>
            <person name="Bey R.F."/>
            <person name="Wiener B."/>
            <person name="Kittichotirat W."/>
            <person name="Bumgarner R.E."/>
        </authorList>
    </citation>
    <scope>NUCLEOTIDE SEQUENCE [LARGE SCALE GENOMIC DNA]</scope>
    <source>
        <strain evidence="2 3">PKL10</strain>
    </source>
</reference>
<sequence>MKLPLMTYVLVFSVWYLCIFLALSFVLFLFNAYAYFVYFKSNLNFWMLFDDVYFKLIIFIPIISALFLTKLYFSKRQ</sequence>
<dbReference type="AlphaFoldDB" id="A0A011P6N7"/>
<feature type="transmembrane region" description="Helical" evidence="1">
    <location>
        <begin position="52"/>
        <end position="73"/>
    </location>
</feature>
<protein>
    <submittedName>
        <fullName evidence="2">Uncharacterized protein</fullName>
    </submittedName>
</protein>
<proteinExistence type="predicted"/>
<evidence type="ECO:0000256" key="1">
    <source>
        <dbReference type="SAM" id="Phobius"/>
    </source>
</evidence>
<feature type="transmembrane region" description="Helical" evidence="1">
    <location>
        <begin position="7"/>
        <end position="32"/>
    </location>
</feature>
<evidence type="ECO:0000313" key="2">
    <source>
        <dbReference type="EMBL" id="EXI62124.1"/>
    </source>
</evidence>
<gene>
    <name evidence="2" type="ORF">AK33_06700</name>
</gene>
<dbReference type="Proteomes" id="UP000054123">
    <property type="component" value="Unassembled WGS sequence"/>
</dbReference>